<keyword evidence="1" id="KW-0732">Signal</keyword>
<feature type="chain" id="PRO_5003472703" evidence="1">
    <location>
        <begin position="20"/>
        <end position="101"/>
    </location>
</feature>
<accession>G4ZX76</accession>
<dbReference type="Proteomes" id="UP000002640">
    <property type="component" value="Unassembled WGS sequence"/>
</dbReference>
<dbReference type="AlphaFoldDB" id="G4ZX76"/>
<feature type="signal peptide" evidence="1">
    <location>
        <begin position="1"/>
        <end position="19"/>
    </location>
</feature>
<dbReference type="EMBL" id="JH159157">
    <property type="protein sequence ID" value="EGZ11793.1"/>
    <property type="molecule type" value="Genomic_DNA"/>
</dbReference>
<dbReference type="RefSeq" id="XP_009532126.1">
    <property type="nucleotide sequence ID" value="XM_009533831.1"/>
</dbReference>
<evidence type="ECO:0000313" key="2">
    <source>
        <dbReference type="EMBL" id="EGZ11793.1"/>
    </source>
</evidence>
<reference evidence="2 3" key="1">
    <citation type="journal article" date="2006" name="Science">
        <title>Phytophthora genome sequences uncover evolutionary origins and mechanisms of pathogenesis.</title>
        <authorList>
            <person name="Tyler B.M."/>
            <person name="Tripathy S."/>
            <person name="Zhang X."/>
            <person name="Dehal P."/>
            <person name="Jiang R.H."/>
            <person name="Aerts A."/>
            <person name="Arredondo F.D."/>
            <person name="Baxter L."/>
            <person name="Bensasson D."/>
            <person name="Beynon J.L."/>
            <person name="Chapman J."/>
            <person name="Damasceno C.M."/>
            <person name="Dorrance A.E."/>
            <person name="Dou D."/>
            <person name="Dickerman A.W."/>
            <person name="Dubchak I.L."/>
            <person name="Garbelotto M."/>
            <person name="Gijzen M."/>
            <person name="Gordon S.G."/>
            <person name="Govers F."/>
            <person name="Grunwald N.J."/>
            <person name="Huang W."/>
            <person name="Ivors K.L."/>
            <person name="Jones R.W."/>
            <person name="Kamoun S."/>
            <person name="Krampis K."/>
            <person name="Lamour K.H."/>
            <person name="Lee M.K."/>
            <person name="McDonald W.H."/>
            <person name="Medina M."/>
            <person name="Meijer H.J."/>
            <person name="Nordberg E.K."/>
            <person name="Maclean D.J."/>
            <person name="Ospina-Giraldo M.D."/>
            <person name="Morris P.F."/>
            <person name="Phuntumart V."/>
            <person name="Putnam N.H."/>
            <person name="Rash S."/>
            <person name="Rose J.K."/>
            <person name="Sakihama Y."/>
            <person name="Salamov A.A."/>
            <person name="Savidor A."/>
            <person name="Scheuring C.F."/>
            <person name="Smith B.M."/>
            <person name="Sobral B.W."/>
            <person name="Terry A."/>
            <person name="Torto-Alalibo T.A."/>
            <person name="Win J."/>
            <person name="Xu Z."/>
            <person name="Zhang H."/>
            <person name="Grigoriev I.V."/>
            <person name="Rokhsar D.S."/>
            <person name="Boore J.L."/>
        </authorList>
    </citation>
    <scope>NUCLEOTIDE SEQUENCE [LARGE SCALE GENOMIC DNA]</scope>
    <source>
        <strain evidence="2 3">P6497</strain>
    </source>
</reference>
<evidence type="ECO:0000256" key="1">
    <source>
        <dbReference type="SAM" id="SignalP"/>
    </source>
</evidence>
<protein>
    <submittedName>
        <fullName evidence="2">Uncharacterized protein</fullName>
    </submittedName>
</protein>
<dbReference type="GeneID" id="20647176"/>
<dbReference type="InParanoid" id="G4ZX76"/>
<evidence type="ECO:0000313" key="3">
    <source>
        <dbReference type="Proteomes" id="UP000002640"/>
    </source>
</evidence>
<proteinExistence type="predicted"/>
<keyword evidence="3" id="KW-1185">Reference proteome</keyword>
<dbReference type="OMA" id="XVIAALA"/>
<name>G4ZX76_PHYSP</name>
<sequence length="101" mass="10354">MKVQIVIAALATLLLPVHGASNTARLQCAGGVPDNTGAGSGIIYENSGFLTADFTQKSCAAAGGSIDSSKKGNDKCCIVPASPGQKPGSNYQTFRPFARYC</sequence>
<gene>
    <name evidence="2" type="ORF">PHYSODRAFT_336289</name>
</gene>
<dbReference type="KEGG" id="psoj:PHYSODRAFT_336289"/>
<organism evidence="2 3">
    <name type="scientific">Phytophthora sojae (strain P6497)</name>
    <name type="common">Soybean stem and root rot agent</name>
    <name type="synonym">Phytophthora megasperma f. sp. glycines</name>
    <dbReference type="NCBI Taxonomy" id="1094619"/>
    <lineage>
        <taxon>Eukaryota</taxon>
        <taxon>Sar</taxon>
        <taxon>Stramenopiles</taxon>
        <taxon>Oomycota</taxon>
        <taxon>Peronosporomycetes</taxon>
        <taxon>Peronosporales</taxon>
        <taxon>Peronosporaceae</taxon>
        <taxon>Phytophthora</taxon>
    </lineage>
</organism>